<dbReference type="EMBL" id="LT629690">
    <property type="protein sequence ID" value="SDG06142.1"/>
    <property type="molecule type" value="Genomic_DNA"/>
</dbReference>
<evidence type="ECO:0000313" key="1">
    <source>
        <dbReference type="EMBL" id="SDG06142.1"/>
    </source>
</evidence>
<evidence type="ECO:0000313" key="2">
    <source>
        <dbReference type="Proteomes" id="UP000182427"/>
    </source>
</evidence>
<accession>A0A1G7R5S4</accession>
<proteinExistence type="predicted"/>
<reference evidence="1 2" key="1">
    <citation type="submission" date="2016-10" db="EMBL/GenBank/DDBJ databases">
        <authorList>
            <person name="de Groot N.N."/>
        </authorList>
    </citation>
    <scope>NUCLEOTIDE SEQUENCE [LARGE SCALE GENOMIC DNA]</scope>
    <source>
        <strain evidence="1 2">GAS232</strain>
    </source>
</reference>
<gene>
    <name evidence="1" type="ORF">SAMN05444167_4147</name>
</gene>
<organism evidence="1 2">
    <name type="scientific">Terriglobus roseus</name>
    <dbReference type="NCBI Taxonomy" id="392734"/>
    <lineage>
        <taxon>Bacteria</taxon>
        <taxon>Pseudomonadati</taxon>
        <taxon>Acidobacteriota</taxon>
        <taxon>Terriglobia</taxon>
        <taxon>Terriglobales</taxon>
        <taxon>Acidobacteriaceae</taxon>
        <taxon>Terriglobus</taxon>
    </lineage>
</organism>
<keyword evidence="2" id="KW-1185">Reference proteome</keyword>
<name>A0A1G7R5S4_9BACT</name>
<protein>
    <submittedName>
        <fullName evidence="1">Uncharacterized protein</fullName>
    </submittedName>
</protein>
<dbReference type="OrthoDB" id="121922at2"/>
<dbReference type="AlphaFoldDB" id="A0A1G7R5S4"/>
<dbReference type="Proteomes" id="UP000182427">
    <property type="component" value="Chromosome I"/>
</dbReference>
<dbReference type="RefSeq" id="WP_083346820.1">
    <property type="nucleotide sequence ID" value="NZ_LT629690.1"/>
</dbReference>
<sequence>MTTYQTKDVVYYGLLQPAPKRAWASEAPVGLELCRHPQQPPRYSILSQSREELDNPDNTPAISMWPYLIASAQTQRLNEISIYSEKGTTSDKLRFLYLNDFALSIWDEMDKHIQVMGRLHRPPRCAVLSFGMPFSD</sequence>